<protein>
    <submittedName>
        <fullName evidence="2">Uncharacterized protein</fullName>
    </submittedName>
</protein>
<accession>A0A420MHF9</accession>
<reference evidence="2 3" key="1">
    <citation type="journal article" date="2018" name="Sci. Rep.">
        <title>Characterisation of pathogen-specific regions and novel effector candidates in Fusarium oxysporum f. sp. cepae.</title>
        <authorList>
            <person name="Armitage A.D."/>
            <person name="Taylor A."/>
            <person name="Sobczyk M.K."/>
            <person name="Baxter L."/>
            <person name="Greenfield B.P."/>
            <person name="Bates H.J."/>
            <person name="Wilson F."/>
            <person name="Jackson A.C."/>
            <person name="Ott S."/>
            <person name="Harrison R.J."/>
            <person name="Clarkson J.P."/>
        </authorList>
    </citation>
    <scope>NUCLEOTIDE SEQUENCE [LARGE SCALE GENOMIC DNA]</scope>
    <source>
        <strain evidence="2 3">Fo_A13</strain>
    </source>
</reference>
<feature type="compositionally biased region" description="Polar residues" evidence="1">
    <location>
        <begin position="50"/>
        <end position="69"/>
    </location>
</feature>
<dbReference type="VEuPathDB" id="FungiDB:FOIG_16932"/>
<comment type="caution">
    <text evidence="2">The sequence shown here is derived from an EMBL/GenBank/DDBJ whole genome shotgun (WGS) entry which is preliminary data.</text>
</comment>
<dbReference type="Proteomes" id="UP000285084">
    <property type="component" value="Unassembled WGS sequence"/>
</dbReference>
<dbReference type="AlphaFoldDB" id="A0A420MHF9"/>
<dbReference type="EMBL" id="MRCX01000227">
    <property type="protein sequence ID" value="RKK67491.1"/>
    <property type="molecule type" value="Genomic_DNA"/>
</dbReference>
<sequence>MASGARKDVIEAKVRPEIYAELDRIWNYNIWCLFEISKGTWPAIERQEDNPTGPSPTTSGILSINNASDATVHDDRRTYATESEEDEEGENANIEDWDLYEDDDNDDDSEDDDTEDDYDDSGYWSNIDRPSATPYREISTGVLRGSTKVVFDEFLEILFQLCVTLYTETFVDGQPSSMLLVYFSGVLGFSADCHKF</sequence>
<gene>
    <name evidence="2" type="ORF">BFJ69_g14459</name>
</gene>
<dbReference type="VEuPathDB" id="FungiDB:FOXG_15911"/>
<dbReference type="VEuPathDB" id="FungiDB:FOC1_g10001889"/>
<dbReference type="VEuPathDB" id="FungiDB:FOMG_16705"/>
<name>A0A420MHF9_FUSOX</name>
<organism evidence="2 3">
    <name type="scientific">Fusarium oxysporum</name>
    <name type="common">Fusarium vascular wilt</name>
    <dbReference type="NCBI Taxonomy" id="5507"/>
    <lineage>
        <taxon>Eukaryota</taxon>
        <taxon>Fungi</taxon>
        <taxon>Dikarya</taxon>
        <taxon>Ascomycota</taxon>
        <taxon>Pezizomycotina</taxon>
        <taxon>Sordariomycetes</taxon>
        <taxon>Hypocreomycetidae</taxon>
        <taxon>Hypocreales</taxon>
        <taxon>Nectriaceae</taxon>
        <taxon>Fusarium</taxon>
        <taxon>Fusarium oxysporum species complex</taxon>
    </lineage>
</organism>
<feature type="compositionally biased region" description="Acidic residues" evidence="1">
    <location>
        <begin position="82"/>
        <end position="120"/>
    </location>
</feature>
<evidence type="ECO:0000313" key="2">
    <source>
        <dbReference type="EMBL" id="RKK67491.1"/>
    </source>
</evidence>
<evidence type="ECO:0000256" key="1">
    <source>
        <dbReference type="SAM" id="MobiDB-lite"/>
    </source>
</evidence>
<proteinExistence type="predicted"/>
<evidence type="ECO:0000313" key="3">
    <source>
        <dbReference type="Proteomes" id="UP000285084"/>
    </source>
</evidence>
<dbReference type="VEuPathDB" id="FungiDB:HZS61_005447"/>
<feature type="region of interest" description="Disordered" evidence="1">
    <location>
        <begin position="45"/>
        <end position="129"/>
    </location>
</feature>